<accession>A0A1E7ER86</accession>
<dbReference type="OrthoDB" id="10646531at2759"/>
<dbReference type="InterPro" id="IPR036282">
    <property type="entry name" value="Glutathione-S-Trfase_C_sf"/>
</dbReference>
<dbReference type="Proteomes" id="UP000095751">
    <property type="component" value="Unassembled WGS sequence"/>
</dbReference>
<name>A0A1E7ER86_9STRA</name>
<reference evidence="1 2" key="1">
    <citation type="submission" date="2016-09" db="EMBL/GenBank/DDBJ databases">
        <title>Extensive genetic diversity and differential bi-allelic expression allows diatom success in the polar Southern Ocean.</title>
        <authorList>
            <consortium name="DOE Joint Genome Institute"/>
            <person name="Mock T."/>
            <person name="Otillar R.P."/>
            <person name="Strauss J."/>
            <person name="Dupont C."/>
            <person name="Frickenhaus S."/>
            <person name="Maumus F."/>
            <person name="Mcmullan M."/>
            <person name="Sanges R."/>
            <person name="Schmutz J."/>
            <person name="Toseland A."/>
            <person name="Valas R."/>
            <person name="Veluchamy A."/>
            <person name="Ward B.J."/>
            <person name="Allen A."/>
            <person name="Barry K."/>
            <person name="Falciatore A."/>
            <person name="Ferrante M."/>
            <person name="Fortunato A.E."/>
            <person name="Gloeckner G."/>
            <person name="Gruber A."/>
            <person name="Hipkin R."/>
            <person name="Janech M."/>
            <person name="Kroth P."/>
            <person name="Leese F."/>
            <person name="Lindquist E."/>
            <person name="Lyon B.R."/>
            <person name="Martin J."/>
            <person name="Mayer C."/>
            <person name="Parker M."/>
            <person name="Quesneville H."/>
            <person name="Raymond J."/>
            <person name="Uhlig C."/>
            <person name="Valentin K.U."/>
            <person name="Worden A.Z."/>
            <person name="Armbrust E.V."/>
            <person name="Bowler C."/>
            <person name="Green B."/>
            <person name="Moulton V."/>
            <person name="Van Oosterhout C."/>
            <person name="Grigoriev I."/>
        </authorList>
    </citation>
    <scope>NUCLEOTIDE SEQUENCE [LARGE SCALE GENOMIC DNA]</scope>
    <source>
        <strain evidence="1 2">CCMP1102</strain>
    </source>
</reference>
<evidence type="ECO:0000313" key="1">
    <source>
        <dbReference type="EMBL" id="OEU08415.1"/>
    </source>
</evidence>
<organism evidence="1 2">
    <name type="scientific">Fragilariopsis cylindrus CCMP1102</name>
    <dbReference type="NCBI Taxonomy" id="635003"/>
    <lineage>
        <taxon>Eukaryota</taxon>
        <taxon>Sar</taxon>
        <taxon>Stramenopiles</taxon>
        <taxon>Ochrophyta</taxon>
        <taxon>Bacillariophyta</taxon>
        <taxon>Bacillariophyceae</taxon>
        <taxon>Bacillariophycidae</taxon>
        <taxon>Bacillariales</taxon>
        <taxon>Bacillariaceae</taxon>
        <taxon>Fragilariopsis</taxon>
    </lineage>
</organism>
<proteinExistence type="predicted"/>
<dbReference type="Gene3D" id="1.20.1050.10">
    <property type="match status" value="1"/>
</dbReference>
<dbReference type="SUPFAM" id="SSF47616">
    <property type="entry name" value="GST C-terminal domain-like"/>
    <property type="match status" value="1"/>
</dbReference>
<dbReference type="KEGG" id="fcy:FRACYDRAFT_249686"/>
<protein>
    <recommendedName>
        <fullName evidence="3">GST C-terminal domain-containing protein</fullName>
    </recommendedName>
</protein>
<gene>
    <name evidence="1" type="ORF">FRACYDRAFT_249686</name>
</gene>
<evidence type="ECO:0000313" key="2">
    <source>
        <dbReference type="Proteomes" id="UP000095751"/>
    </source>
</evidence>
<sequence length="168" mass="19138">MLRMIATINDDASITARHSSNKNDQLYLLGKSIVEDAIIDGWLSFIWISIELPLQALLSSSSSSSSSKRTSSPVIEKQEIENKLEFALKTIERHLLKNNNTKSHNNDHENDLYMVGIDGYTLADYSLAISLYYMVTNDIAISSIMTSEKNPRLYLWYQTIRPTIIDYI</sequence>
<evidence type="ECO:0008006" key="3">
    <source>
        <dbReference type="Google" id="ProtNLM"/>
    </source>
</evidence>
<dbReference type="AlphaFoldDB" id="A0A1E7ER86"/>
<dbReference type="InParanoid" id="A0A1E7ER86"/>
<dbReference type="EMBL" id="KV784380">
    <property type="protein sequence ID" value="OEU08415.1"/>
    <property type="molecule type" value="Genomic_DNA"/>
</dbReference>
<keyword evidence="2" id="KW-1185">Reference proteome</keyword>